<dbReference type="Proteomes" id="UP000422108">
    <property type="component" value="Chromosome"/>
</dbReference>
<evidence type="ECO:0000313" key="1">
    <source>
        <dbReference type="EMBL" id="BBO88984.1"/>
    </source>
</evidence>
<protein>
    <submittedName>
        <fullName evidence="1">Uncharacterized protein</fullName>
    </submittedName>
</protein>
<keyword evidence="2" id="KW-1185">Reference proteome</keyword>
<proteinExistence type="predicted"/>
<dbReference type="AlphaFoldDB" id="A0A5K8A9Y6"/>
<accession>A0A5K8A9Y6</accession>
<evidence type="ECO:0000313" key="2">
    <source>
        <dbReference type="Proteomes" id="UP000422108"/>
    </source>
</evidence>
<sequence>MPTSKMQRQDIPTSNNNTLYYVDRSFVRFAQKFDPSENYCRQSTQDNCSTTVNIINNSSENTQSSS</sequence>
<gene>
    <name evidence="1" type="ORF">DSCOOX_21640</name>
</gene>
<reference evidence="1 2" key="1">
    <citation type="submission" date="2019-11" db="EMBL/GenBank/DDBJ databases">
        <title>Comparative genomics of hydrocarbon-degrading Desulfosarcina strains.</title>
        <authorList>
            <person name="Watanabe M."/>
            <person name="Kojima H."/>
            <person name="Fukui M."/>
        </authorList>
    </citation>
    <scope>NUCLEOTIDE SEQUENCE [LARGE SCALE GENOMIC DNA]</scope>
    <source>
        <strain evidence="2">oXyS1</strain>
    </source>
</reference>
<dbReference type="EMBL" id="AP021879">
    <property type="protein sequence ID" value="BBO88984.1"/>
    <property type="molecule type" value="Genomic_DNA"/>
</dbReference>
<name>A0A5K8A9Y6_9BACT</name>
<organism evidence="1 2">
    <name type="scientific">Desulfosarcina ovata subsp. ovata</name>
    <dbReference type="NCBI Taxonomy" id="2752305"/>
    <lineage>
        <taxon>Bacteria</taxon>
        <taxon>Pseudomonadati</taxon>
        <taxon>Thermodesulfobacteriota</taxon>
        <taxon>Desulfobacteria</taxon>
        <taxon>Desulfobacterales</taxon>
        <taxon>Desulfosarcinaceae</taxon>
        <taxon>Desulfosarcina</taxon>
    </lineage>
</organism>